<feature type="transmembrane region" description="Helical" evidence="9">
    <location>
        <begin position="739"/>
        <end position="762"/>
    </location>
</feature>
<keyword evidence="9" id="KW-1133">Transmembrane helix</keyword>
<feature type="transmembrane region" description="Helical" evidence="9">
    <location>
        <begin position="714"/>
        <end position="733"/>
    </location>
</feature>
<keyword evidence="12" id="KW-1185">Reference proteome</keyword>
<feature type="transmembrane region" description="Helical" evidence="9">
    <location>
        <begin position="941"/>
        <end position="966"/>
    </location>
</feature>
<dbReference type="InterPro" id="IPR020846">
    <property type="entry name" value="MFS_dom"/>
</dbReference>
<evidence type="ECO:0000313" key="12">
    <source>
        <dbReference type="Proteomes" id="UP000308092"/>
    </source>
</evidence>
<accession>A0A4V3UPD0</accession>
<feature type="compositionally biased region" description="Polar residues" evidence="8">
    <location>
        <begin position="595"/>
        <end position="608"/>
    </location>
</feature>
<sequence>MTFHNSTEADSSREKQLAELVQLVQSITSPKVHVPSGASEPSSLDGQSSSKSTEEFQQLLTGFSNEGLGSEGFGNAVSLLSQHSVNNSSPGFLGKLVSAPSPPGTAADLFLSIFNNNGHVWRASPALTAVEKHVSGELARLFGLRGPHAGGVTVPGGAASNMLAMLVARNILSPESKQQGVTPGKYAVFVSDAAHYSVSNAAQTVGLGNDSVISVPALDDGTMDVDALEAAVDAAIQSGKTPLFINATAGNTVNGAFDPIDKIGAIARKTNAWFHIDACWGGAVAFSGSLRHLIKGSELADSIAFNPHKMLGVPLVCAFLLTNDLRTFWLANKLNAGYLFHDKTAGKSEQSALGLNGAKENDWRNSKLLDDAPEVADIRDLASLTVQCSRRSDATKLFLHWIYYGTKGIAREVEQAVDSAQHLANLIKAHPRLELIGDTEKVFAQVCFYWMPKGEENGTSSGTRTAAVNSRNTHVLYKHLTEHGWKIDYAPDKVKGEFIRIAFASLLRRILSGKAPSTFPLFLLSEEAVNAISLNSKSDGPSVDPLMESTAKNDPHTNVEHLRALDVTGDSMAHRILMRQADAISQRHEKEDDSNGASSSGNEDTISPDSKELDMGEKGNSVAANPALSHIVTNSDRKPAPPPDGGWKAWLSVLCGHFLFMNTWGFINSFGVFQTYYTTLLDKSPSDISWIGSIQVFLSFFVGAFIGRFIDGGFLRHVLISGTVIVTVGIFTASVSTQYWQLILSQGTCCGLGSGCLVTPAVSVVSTYFEKKRSLAIGLATCGSVTGGLVFSAMARQLIPSAGIGWALRGIGFVQVATLLSVTTFMRPRLPPRKGDRLVEWVAFKELEYAFFTAGMFFNFWAVFFGFYYLASYSRDIITPHFSYIDSLNVLLILNGVGVVGRMIANHFADTMGPLNMMIPTCLIAGIALLSWMAVHTPGQLYAWTVVYGIIAGAILSLFPAGLSSLTTDLSKRGARIGMNFTVVSFATLTGNPIAGAIISADAGKYIGAQVFMGASFLLGGAFIFAARLTRQGKTKGGWWIKI</sequence>
<keyword evidence="4" id="KW-0210">Decarboxylase</keyword>
<feature type="transmembrane region" description="Helical" evidence="9">
    <location>
        <begin position="1007"/>
        <end position="1027"/>
    </location>
</feature>
<feature type="transmembrane region" description="Helical" evidence="9">
    <location>
        <begin position="978"/>
        <end position="1001"/>
    </location>
</feature>
<evidence type="ECO:0000256" key="7">
    <source>
        <dbReference type="PIRSR" id="PIRSR602129-50"/>
    </source>
</evidence>
<feature type="compositionally biased region" description="Polar residues" evidence="8">
    <location>
        <begin position="39"/>
        <end position="51"/>
    </location>
</feature>
<feature type="modified residue" description="N6-(pyridoxal phosphate)lysine" evidence="7">
    <location>
        <position position="309"/>
    </location>
</feature>
<feature type="transmembrane region" description="Helical" evidence="9">
    <location>
        <begin position="774"/>
        <end position="794"/>
    </location>
</feature>
<evidence type="ECO:0000256" key="1">
    <source>
        <dbReference type="ARBA" id="ARBA00001933"/>
    </source>
</evidence>
<feature type="transmembrane region" description="Helical" evidence="9">
    <location>
        <begin position="882"/>
        <end position="905"/>
    </location>
</feature>
<dbReference type="GO" id="GO:0030170">
    <property type="term" value="F:pyridoxal phosphate binding"/>
    <property type="evidence" value="ECO:0007669"/>
    <property type="project" value="InterPro"/>
</dbReference>
<feature type="transmembrane region" description="Helical" evidence="9">
    <location>
        <begin position="688"/>
        <end position="707"/>
    </location>
</feature>
<dbReference type="Proteomes" id="UP000308092">
    <property type="component" value="Unassembled WGS sequence"/>
</dbReference>
<dbReference type="AlphaFoldDB" id="A0A4V3UPD0"/>
<evidence type="ECO:0000259" key="10">
    <source>
        <dbReference type="PROSITE" id="PS50850"/>
    </source>
</evidence>
<evidence type="ECO:0000256" key="8">
    <source>
        <dbReference type="SAM" id="MobiDB-lite"/>
    </source>
</evidence>
<name>A0A4V3UPD0_9EURO</name>
<feature type="domain" description="Major facilitator superfamily (MFS) profile" evidence="10">
    <location>
        <begin position="649"/>
        <end position="1034"/>
    </location>
</feature>
<comment type="cofactor">
    <cofactor evidence="1 7">
        <name>pyridoxal 5'-phosphate</name>
        <dbReference type="ChEBI" id="CHEBI:597326"/>
    </cofactor>
</comment>
<dbReference type="InterPro" id="IPR002129">
    <property type="entry name" value="PyrdxlP-dep_de-COase"/>
</dbReference>
<keyword evidence="9" id="KW-0472">Membrane</keyword>
<protein>
    <recommendedName>
        <fullName evidence="10">Major facilitator superfamily (MFS) profile domain-containing protein</fullName>
    </recommendedName>
</protein>
<dbReference type="SUPFAM" id="SSF103473">
    <property type="entry name" value="MFS general substrate transporter"/>
    <property type="match status" value="1"/>
</dbReference>
<dbReference type="STRING" id="1220188.A0A4V3UPD0"/>
<dbReference type="InterPro" id="IPR015424">
    <property type="entry name" value="PyrdxlP-dep_Trfase"/>
</dbReference>
<dbReference type="GO" id="GO:0016831">
    <property type="term" value="F:carboxy-lyase activity"/>
    <property type="evidence" value="ECO:0007669"/>
    <property type="project" value="UniProtKB-KW"/>
</dbReference>
<dbReference type="Pfam" id="PF00282">
    <property type="entry name" value="Pyridoxal_deC"/>
    <property type="match status" value="2"/>
</dbReference>
<dbReference type="Gene3D" id="3.40.640.10">
    <property type="entry name" value="Type I PLP-dependent aspartate aminotransferase-like (Major domain)"/>
    <property type="match status" value="1"/>
</dbReference>
<dbReference type="Gene3D" id="1.20.1250.20">
    <property type="entry name" value="MFS general substrate transporter like domains"/>
    <property type="match status" value="1"/>
</dbReference>
<dbReference type="EMBL" id="SOSA01000194">
    <property type="protein sequence ID" value="THC94684.1"/>
    <property type="molecule type" value="Genomic_DNA"/>
</dbReference>
<feature type="transmembrane region" description="Helical" evidence="9">
    <location>
        <begin position="847"/>
        <end position="870"/>
    </location>
</feature>
<comment type="similarity">
    <text evidence="3">Belongs to the group II decarboxylase family.</text>
</comment>
<evidence type="ECO:0000256" key="3">
    <source>
        <dbReference type="ARBA" id="ARBA00009533"/>
    </source>
</evidence>
<feature type="region of interest" description="Disordered" evidence="8">
    <location>
        <begin position="31"/>
        <end position="51"/>
    </location>
</feature>
<dbReference type="GO" id="GO:0022857">
    <property type="term" value="F:transmembrane transporter activity"/>
    <property type="evidence" value="ECO:0007669"/>
    <property type="project" value="InterPro"/>
</dbReference>
<dbReference type="InterPro" id="IPR015421">
    <property type="entry name" value="PyrdxlP-dep_Trfase_major"/>
</dbReference>
<comment type="subcellular location">
    <subcellularLocation>
        <location evidence="2">Membrane</location>
        <topology evidence="2">Multi-pass membrane protein</topology>
    </subcellularLocation>
</comment>
<dbReference type="GO" id="GO:0005737">
    <property type="term" value="C:cytoplasm"/>
    <property type="evidence" value="ECO:0007669"/>
    <property type="project" value="TreeGrafter"/>
</dbReference>
<gene>
    <name evidence="11" type="ORF">EYZ11_005829</name>
</gene>
<reference evidence="11 12" key="1">
    <citation type="submission" date="2019-03" db="EMBL/GenBank/DDBJ databases">
        <title>The genome sequence of a newly discovered highly antifungal drug resistant Aspergillus species, Aspergillus tanneri NIH 1004.</title>
        <authorList>
            <person name="Mounaud S."/>
            <person name="Singh I."/>
            <person name="Joardar V."/>
            <person name="Pakala S."/>
            <person name="Pakala S."/>
            <person name="Venepally P."/>
            <person name="Hoover J."/>
            <person name="Nierman W."/>
            <person name="Chung J."/>
            <person name="Losada L."/>
        </authorList>
    </citation>
    <scope>NUCLEOTIDE SEQUENCE [LARGE SCALE GENOMIC DNA]</scope>
    <source>
        <strain evidence="11 12">NIH1004</strain>
    </source>
</reference>
<keyword evidence="5 7" id="KW-0663">Pyridoxal phosphate</keyword>
<dbReference type="SUPFAM" id="SSF53383">
    <property type="entry name" value="PLP-dependent transferases"/>
    <property type="match status" value="1"/>
</dbReference>
<evidence type="ECO:0000313" key="11">
    <source>
        <dbReference type="EMBL" id="THC94684.1"/>
    </source>
</evidence>
<comment type="caution">
    <text evidence="11">The sequence shown here is derived from an EMBL/GenBank/DDBJ whole genome shotgun (WGS) entry which is preliminary data.</text>
</comment>
<feature type="region of interest" description="Disordered" evidence="8">
    <location>
        <begin position="536"/>
        <end position="556"/>
    </location>
</feature>
<evidence type="ECO:0000256" key="4">
    <source>
        <dbReference type="ARBA" id="ARBA00022793"/>
    </source>
</evidence>
<dbReference type="VEuPathDB" id="FungiDB:EYZ11_005829"/>
<feature type="transmembrane region" description="Helical" evidence="9">
    <location>
        <begin position="806"/>
        <end position="826"/>
    </location>
</feature>
<dbReference type="CDD" id="cd17352">
    <property type="entry name" value="MFS_MCT_SLC16"/>
    <property type="match status" value="1"/>
</dbReference>
<evidence type="ECO:0000256" key="9">
    <source>
        <dbReference type="SAM" id="Phobius"/>
    </source>
</evidence>
<feature type="transmembrane region" description="Helical" evidence="9">
    <location>
        <begin position="917"/>
        <end position="935"/>
    </location>
</feature>
<dbReference type="PROSITE" id="PS50850">
    <property type="entry name" value="MFS"/>
    <property type="match status" value="1"/>
</dbReference>
<dbReference type="Pfam" id="PF07690">
    <property type="entry name" value="MFS_1"/>
    <property type="match status" value="1"/>
</dbReference>
<dbReference type="GO" id="GO:0016020">
    <property type="term" value="C:membrane"/>
    <property type="evidence" value="ECO:0007669"/>
    <property type="project" value="UniProtKB-SubCell"/>
</dbReference>
<dbReference type="PANTHER" id="PTHR45677:SF8">
    <property type="entry name" value="CYSTEINE SULFINIC ACID DECARBOXYLASE"/>
    <property type="match status" value="1"/>
</dbReference>
<evidence type="ECO:0000256" key="2">
    <source>
        <dbReference type="ARBA" id="ARBA00004141"/>
    </source>
</evidence>
<keyword evidence="6" id="KW-0456">Lyase</keyword>
<feature type="region of interest" description="Disordered" evidence="8">
    <location>
        <begin position="583"/>
        <end position="619"/>
    </location>
</feature>
<dbReference type="InterPro" id="IPR011701">
    <property type="entry name" value="MFS"/>
</dbReference>
<evidence type="ECO:0000256" key="5">
    <source>
        <dbReference type="ARBA" id="ARBA00022898"/>
    </source>
</evidence>
<evidence type="ECO:0000256" key="6">
    <source>
        <dbReference type="ARBA" id="ARBA00023239"/>
    </source>
</evidence>
<keyword evidence="9" id="KW-0812">Transmembrane</keyword>
<dbReference type="InterPro" id="IPR036259">
    <property type="entry name" value="MFS_trans_sf"/>
</dbReference>
<proteinExistence type="inferred from homology"/>
<dbReference type="PANTHER" id="PTHR45677">
    <property type="entry name" value="GLUTAMATE DECARBOXYLASE-RELATED"/>
    <property type="match status" value="1"/>
</dbReference>
<dbReference type="GO" id="GO:0019752">
    <property type="term" value="P:carboxylic acid metabolic process"/>
    <property type="evidence" value="ECO:0007669"/>
    <property type="project" value="InterPro"/>
</dbReference>
<organism evidence="11 12">
    <name type="scientific">Aspergillus tanneri</name>
    <dbReference type="NCBI Taxonomy" id="1220188"/>
    <lineage>
        <taxon>Eukaryota</taxon>
        <taxon>Fungi</taxon>
        <taxon>Dikarya</taxon>
        <taxon>Ascomycota</taxon>
        <taxon>Pezizomycotina</taxon>
        <taxon>Eurotiomycetes</taxon>
        <taxon>Eurotiomycetidae</taxon>
        <taxon>Eurotiales</taxon>
        <taxon>Aspergillaceae</taxon>
        <taxon>Aspergillus</taxon>
        <taxon>Aspergillus subgen. Circumdati</taxon>
    </lineage>
</organism>
<dbReference type="Gene3D" id="3.90.1150.170">
    <property type="match status" value="1"/>
</dbReference>